<sequence length="666" mass="76485">MIEESLDWDDALKQLFLKYSVSGKSNQNFITLIKFKKLLTDAEILDRDLTIKDIEILFCSETHHQTHMSFETFTNILPRLAQLKYGEKYLENPKEAILTMLTTKFFPLCKQTISPTFHTDSLQFNESVREIIQSVCVRLKNIYIHYFPWEVQGSEKFEIKAHKSQRALNLMFKDFDICPTLVSKTFINKLWSDVVINTDDFPPAQVLLPNPLHEQGSCFTFSKYLFFLYNSALFGYNNDSQLRNSLPAEKLLILLERMELSQDKKTSYTNRPRTSKDSLLPPREVIEKVLNIKVPDYTEEDYEQQRDGRKSPTDLDTYMENLLIVFQNYCSYGEPMNTTKLKSSKLIKMLKDSGILDANETSNNPSGISKVDVDLIFSKLTGAYANPSKMPKTGFGPKSHLSLQTTNQAGRMDFTQFLKFLEILTEKLSSDLSTTQSATNNYIFLIKQIVTATENPQKSSQTDHETITKRGLNSQYANILMEMLKDDEMIEALGIVHKVFTPYFIFYADTRGYMNFTSFIRFCKDFQIFPDVISKAKLLRFFYALAGIYAQTEAPEDGQSVTSEHIRAPEQTEKDVIDQHLFVEALALIAAEFNYMRPAPTPVYRICYLVERLSQSTGPLIFLKSKNISQPAIQRVDIVAPLKERYPGIFFSSTLSAKPSFAKLMS</sequence>
<organism evidence="2 3">
    <name type="scientific">Stentor coeruleus</name>
    <dbReference type="NCBI Taxonomy" id="5963"/>
    <lineage>
        <taxon>Eukaryota</taxon>
        <taxon>Sar</taxon>
        <taxon>Alveolata</taxon>
        <taxon>Ciliophora</taxon>
        <taxon>Postciliodesmatophora</taxon>
        <taxon>Heterotrichea</taxon>
        <taxon>Heterotrichida</taxon>
        <taxon>Stentoridae</taxon>
        <taxon>Stentor</taxon>
    </lineage>
</organism>
<comment type="caution">
    <text evidence="2">The sequence shown here is derived from an EMBL/GenBank/DDBJ whole genome shotgun (WGS) entry which is preliminary data.</text>
</comment>
<dbReference type="PANTHER" id="PTHR12932:SF9">
    <property type="entry name" value="TUBULIN POLYMERIZATION-PROMOTING PROTEIN HOMOLOG"/>
    <property type="match status" value="1"/>
</dbReference>
<dbReference type="PANTHER" id="PTHR12932">
    <property type="entry name" value="P25 ALPHA-RELATED"/>
    <property type="match status" value="1"/>
</dbReference>
<comment type="similarity">
    <text evidence="1">Belongs to the TPPP family.</text>
</comment>
<dbReference type="GO" id="GO:0005874">
    <property type="term" value="C:microtubule"/>
    <property type="evidence" value="ECO:0007669"/>
    <property type="project" value="TreeGrafter"/>
</dbReference>
<name>A0A1R2D3D0_9CILI</name>
<dbReference type="Proteomes" id="UP000187209">
    <property type="component" value="Unassembled WGS sequence"/>
</dbReference>
<dbReference type="GO" id="GO:0001578">
    <property type="term" value="P:microtubule bundle formation"/>
    <property type="evidence" value="ECO:0007669"/>
    <property type="project" value="TreeGrafter"/>
</dbReference>
<evidence type="ECO:0000256" key="1">
    <source>
        <dbReference type="ARBA" id="ARBA00010994"/>
    </source>
</evidence>
<dbReference type="InterPro" id="IPR011992">
    <property type="entry name" value="EF-hand-dom_pair"/>
</dbReference>
<protein>
    <recommendedName>
        <fullName evidence="4">EF-hand domain-containing protein</fullName>
    </recommendedName>
</protein>
<dbReference type="GO" id="GO:0046785">
    <property type="term" value="P:microtubule polymerization"/>
    <property type="evidence" value="ECO:0007669"/>
    <property type="project" value="InterPro"/>
</dbReference>
<proteinExistence type="inferred from homology"/>
<dbReference type="AlphaFoldDB" id="A0A1R2D3D0"/>
<dbReference type="GO" id="GO:0032273">
    <property type="term" value="P:positive regulation of protein polymerization"/>
    <property type="evidence" value="ECO:0007669"/>
    <property type="project" value="TreeGrafter"/>
</dbReference>
<evidence type="ECO:0000313" key="2">
    <source>
        <dbReference type="EMBL" id="OMJ95731.1"/>
    </source>
</evidence>
<dbReference type="Pfam" id="PF05517">
    <property type="entry name" value="p25-alpha"/>
    <property type="match status" value="1"/>
</dbReference>
<dbReference type="EMBL" id="MPUH01000008">
    <property type="protein sequence ID" value="OMJ95731.1"/>
    <property type="molecule type" value="Genomic_DNA"/>
</dbReference>
<dbReference type="GO" id="GO:0015631">
    <property type="term" value="F:tubulin binding"/>
    <property type="evidence" value="ECO:0007669"/>
    <property type="project" value="InterPro"/>
</dbReference>
<dbReference type="OrthoDB" id="311094at2759"/>
<gene>
    <name evidence="2" type="ORF">SteCoe_798</name>
</gene>
<evidence type="ECO:0000313" key="3">
    <source>
        <dbReference type="Proteomes" id="UP000187209"/>
    </source>
</evidence>
<keyword evidence="3" id="KW-1185">Reference proteome</keyword>
<accession>A0A1R2D3D0</accession>
<reference evidence="2 3" key="1">
    <citation type="submission" date="2016-11" db="EMBL/GenBank/DDBJ databases">
        <title>The macronuclear genome of Stentor coeruleus: a giant cell with tiny introns.</title>
        <authorList>
            <person name="Slabodnick M."/>
            <person name="Ruby J.G."/>
            <person name="Reiff S.B."/>
            <person name="Swart E.C."/>
            <person name="Gosai S."/>
            <person name="Prabakaran S."/>
            <person name="Witkowska E."/>
            <person name="Larue G.E."/>
            <person name="Fisher S."/>
            <person name="Freeman R.M."/>
            <person name="Gunawardena J."/>
            <person name="Chu W."/>
            <person name="Stover N.A."/>
            <person name="Gregory B.D."/>
            <person name="Nowacki M."/>
            <person name="Derisi J."/>
            <person name="Roy S.W."/>
            <person name="Marshall W.F."/>
            <person name="Sood P."/>
        </authorList>
    </citation>
    <scope>NUCLEOTIDE SEQUENCE [LARGE SCALE GENOMIC DNA]</scope>
    <source>
        <strain evidence="2">WM001</strain>
    </source>
</reference>
<dbReference type="InterPro" id="IPR008907">
    <property type="entry name" value="TPP/p25"/>
</dbReference>
<dbReference type="SUPFAM" id="SSF47473">
    <property type="entry name" value="EF-hand"/>
    <property type="match status" value="2"/>
</dbReference>
<dbReference type="Gene3D" id="1.10.238.10">
    <property type="entry name" value="EF-hand"/>
    <property type="match status" value="2"/>
</dbReference>
<evidence type="ECO:0008006" key="4">
    <source>
        <dbReference type="Google" id="ProtNLM"/>
    </source>
</evidence>